<evidence type="ECO:0000313" key="2">
    <source>
        <dbReference type="Proteomes" id="UP000184335"/>
    </source>
</evidence>
<reference evidence="1 2" key="1">
    <citation type="submission" date="2016-11" db="EMBL/GenBank/DDBJ databases">
        <authorList>
            <person name="Jaros S."/>
            <person name="Januszkiewicz K."/>
            <person name="Wedrychowicz H."/>
        </authorList>
    </citation>
    <scope>NUCLEOTIDE SEQUENCE [LARGE SCALE GENOMIC DNA]</scope>
    <source>
        <strain evidence="1 2">DSM 25479</strain>
    </source>
</reference>
<dbReference type="RefSeq" id="WP_185113753.1">
    <property type="nucleotide sequence ID" value="NZ_FQYI01000001.1"/>
</dbReference>
<accession>A0A1M6A397</accession>
<proteinExistence type="predicted"/>
<gene>
    <name evidence="1" type="ORF">SAMN05443429_101127</name>
</gene>
<name>A0A1M6A397_9FLAO</name>
<protein>
    <submittedName>
        <fullName evidence="1">Uncharacterized protein</fullName>
    </submittedName>
</protein>
<organism evidence="1 2">
    <name type="scientific">Cruoricaptor ignavus</name>
    <dbReference type="NCBI Taxonomy" id="1118202"/>
    <lineage>
        <taxon>Bacteria</taxon>
        <taxon>Pseudomonadati</taxon>
        <taxon>Bacteroidota</taxon>
        <taxon>Flavobacteriia</taxon>
        <taxon>Flavobacteriales</taxon>
        <taxon>Weeksellaceae</taxon>
        <taxon>Cruoricaptor</taxon>
    </lineage>
</organism>
<dbReference type="EMBL" id="FQYI01000001">
    <property type="protein sequence ID" value="SHI30960.1"/>
    <property type="molecule type" value="Genomic_DNA"/>
</dbReference>
<dbReference type="AlphaFoldDB" id="A0A1M6A397"/>
<evidence type="ECO:0000313" key="1">
    <source>
        <dbReference type="EMBL" id="SHI30960.1"/>
    </source>
</evidence>
<dbReference type="STRING" id="1118202.SAMN05443429_101127"/>
<dbReference type="Proteomes" id="UP000184335">
    <property type="component" value="Unassembled WGS sequence"/>
</dbReference>
<sequence>MKIGEKAQASPQITGLDEWIEGIIIRIRNNPFIGVEIAIKDNLGRIFFGAEKYFKAL</sequence>
<keyword evidence="2" id="KW-1185">Reference proteome</keyword>